<evidence type="ECO:0000256" key="1">
    <source>
        <dbReference type="ARBA" id="ARBA00022729"/>
    </source>
</evidence>
<organism evidence="3 4">
    <name type="scientific">Chelatococcus caeni</name>
    <dbReference type="NCBI Taxonomy" id="1348468"/>
    <lineage>
        <taxon>Bacteria</taxon>
        <taxon>Pseudomonadati</taxon>
        <taxon>Pseudomonadota</taxon>
        <taxon>Alphaproteobacteria</taxon>
        <taxon>Hyphomicrobiales</taxon>
        <taxon>Chelatococcaceae</taxon>
        <taxon>Chelatococcus</taxon>
    </lineage>
</organism>
<dbReference type="PANTHER" id="PTHR33376">
    <property type="match status" value="1"/>
</dbReference>
<dbReference type="InterPro" id="IPR038404">
    <property type="entry name" value="TRAP_DctP_sf"/>
</dbReference>
<dbReference type="CDD" id="cd13604">
    <property type="entry name" value="PBP2_TRAP_ketoacid_lactate_like"/>
    <property type="match status" value="1"/>
</dbReference>
<dbReference type="PIRSF" id="PIRSF039026">
    <property type="entry name" value="SiaP"/>
    <property type="match status" value="1"/>
</dbReference>
<keyword evidence="2" id="KW-0479">Metal-binding</keyword>
<dbReference type="Pfam" id="PF03480">
    <property type="entry name" value="DctP"/>
    <property type="match status" value="1"/>
</dbReference>
<evidence type="ECO:0000256" key="2">
    <source>
        <dbReference type="PIRSR" id="PIRSR039026-2"/>
    </source>
</evidence>
<dbReference type="InterPro" id="IPR018389">
    <property type="entry name" value="DctP_fam"/>
</dbReference>
<keyword evidence="1" id="KW-0732">Signal</keyword>
<dbReference type="Proteomes" id="UP000577362">
    <property type="component" value="Unassembled WGS sequence"/>
</dbReference>
<evidence type="ECO:0000313" key="3">
    <source>
        <dbReference type="EMBL" id="MBB4017840.1"/>
    </source>
</evidence>
<dbReference type="NCBIfam" id="NF037995">
    <property type="entry name" value="TRAP_S1"/>
    <property type="match status" value="1"/>
</dbReference>
<dbReference type="InterPro" id="IPR006311">
    <property type="entry name" value="TAT_signal"/>
</dbReference>
<feature type="binding site" evidence="2">
    <location>
        <position position="222"/>
    </location>
    <ligand>
        <name>substrate</name>
    </ligand>
</feature>
<dbReference type="AlphaFoldDB" id="A0A840BXY0"/>
<gene>
    <name evidence="3" type="ORF">GGR16_002874</name>
</gene>
<protein>
    <submittedName>
        <fullName evidence="3">TRAP-type mannitol/chloroaromatic compound transport system substrate-binding protein</fullName>
    </submittedName>
</protein>
<evidence type="ECO:0000313" key="4">
    <source>
        <dbReference type="Proteomes" id="UP000577362"/>
    </source>
</evidence>
<sequence length="367" mass="38445">MSKDKGNAMRSDRRRLLAGSGLMAVGILSAPAVVRAETRRRWRMATSWPRNLPGPGISAQRLADRIGAASGGRLVIDVFAAGEIVPAFEVFDAVAGGVVEMAHTAAFYWQGKMPAAVFFTSVPFGLGPIEHLAWIEIGGGQALWDELYAPSGVRAFLAGNTGPSMGGWFRRAIDSPDDLNGLRIRVQGLGGEVFRRLGATPVTLPPGEIATSLSTGAIDAVEFLAPSSDLALGLHRATQLYYAPGFNKPNGAGECLISLKAWNDLPDDLRAIVRDACRAEHAEALADAARLNGEALKVLVERHGVRTPLFPKPVLDAARDAAGDILASIAATSPLAGRIAQSYAAAQEGGRAWAGLAAGMAAALATH</sequence>
<dbReference type="EMBL" id="JACIEN010000003">
    <property type="protein sequence ID" value="MBB4017840.1"/>
    <property type="molecule type" value="Genomic_DNA"/>
</dbReference>
<dbReference type="GO" id="GO:0046872">
    <property type="term" value="F:metal ion binding"/>
    <property type="evidence" value="ECO:0007669"/>
    <property type="project" value="UniProtKB-KW"/>
</dbReference>
<feature type="binding site" evidence="2">
    <location>
        <position position="223"/>
    </location>
    <ligand>
        <name>Na(+)</name>
        <dbReference type="ChEBI" id="CHEBI:29101"/>
    </ligand>
</feature>
<dbReference type="Gene3D" id="3.40.190.170">
    <property type="entry name" value="Bacterial extracellular solute-binding protein, family 7"/>
    <property type="match status" value="1"/>
</dbReference>
<keyword evidence="4" id="KW-1185">Reference proteome</keyword>
<dbReference type="PANTHER" id="PTHR33376:SF5">
    <property type="entry name" value="EXTRACYTOPLASMIC SOLUTE RECEPTOR PROTEIN"/>
    <property type="match status" value="1"/>
</dbReference>
<dbReference type="GO" id="GO:0055085">
    <property type="term" value="P:transmembrane transport"/>
    <property type="evidence" value="ECO:0007669"/>
    <property type="project" value="InterPro"/>
</dbReference>
<name>A0A840BXY0_9HYPH</name>
<dbReference type="RefSeq" id="WP_183317015.1">
    <property type="nucleotide sequence ID" value="NZ_JACIEN010000003.1"/>
</dbReference>
<dbReference type="GO" id="GO:0031317">
    <property type="term" value="C:tripartite ATP-independent periplasmic transporter complex"/>
    <property type="evidence" value="ECO:0007669"/>
    <property type="project" value="InterPro"/>
</dbReference>
<proteinExistence type="predicted"/>
<dbReference type="PROSITE" id="PS51318">
    <property type="entry name" value="TAT"/>
    <property type="match status" value="1"/>
</dbReference>
<dbReference type="Gene3D" id="3.40.190.10">
    <property type="entry name" value="Periplasmic binding protein-like II"/>
    <property type="match status" value="1"/>
</dbReference>
<reference evidence="3 4" key="1">
    <citation type="submission" date="2020-08" db="EMBL/GenBank/DDBJ databases">
        <title>Genomic Encyclopedia of Type Strains, Phase IV (KMG-IV): sequencing the most valuable type-strain genomes for metagenomic binning, comparative biology and taxonomic classification.</title>
        <authorList>
            <person name="Goeker M."/>
        </authorList>
    </citation>
    <scope>NUCLEOTIDE SEQUENCE [LARGE SCALE GENOMIC DNA]</scope>
    <source>
        <strain evidence="3 4">DSM 103737</strain>
    </source>
</reference>
<accession>A0A840BXY0</accession>
<comment type="caution">
    <text evidence="3">The sequence shown here is derived from an EMBL/GenBank/DDBJ whole genome shotgun (WGS) entry which is preliminary data.</text>
</comment>
<dbReference type="InterPro" id="IPR026289">
    <property type="entry name" value="SBP_TakP-like"/>
</dbReference>